<dbReference type="RefSeq" id="WP_150969376.1">
    <property type="nucleotide sequence ID" value="NZ_VZDO01000005.1"/>
</dbReference>
<evidence type="ECO:0000313" key="2">
    <source>
        <dbReference type="Proteomes" id="UP000432089"/>
    </source>
</evidence>
<reference evidence="1 2" key="1">
    <citation type="submission" date="2019-09" db="EMBL/GenBank/DDBJ databases">
        <title>YIM 132180 draft genome.</title>
        <authorList>
            <person name="Zhang K."/>
        </authorList>
    </citation>
    <scope>NUCLEOTIDE SEQUENCE [LARGE SCALE GENOMIC DNA]</scope>
    <source>
        <strain evidence="1 2">YIM 132180</strain>
    </source>
</reference>
<protein>
    <submittedName>
        <fullName evidence="1">Uncharacterized protein</fullName>
    </submittedName>
</protein>
<dbReference type="AlphaFoldDB" id="A0A7V7PQ73"/>
<dbReference type="Proteomes" id="UP000432089">
    <property type="component" value="Unassembled WGS sequence"/>
</dbReference>
<dbReference type="EMBL" id="VZDO01000005">
    <property type="protein sequence ID" value="KAB0680303.1"/>
    <property type="molecule type" value="Genomic_DNA"/>
</dbReference>
<accession>A0A7V7PQ73</accession>
<comment type="caution">
    <text evidence="1">The sequence shown here is derived from an EMBL/GenBank/DDBJ whole genome shotgun (WGS) entry which is preliminary data.</text>
</comment>
<organism evidence="1 2">
    <name type="scientific">Plantimonas leprariae</name>
    <dbReference type="NCBI Taxonomy" id="2615207"/>
    <lineage>
        <taxon>Bacteria</taxon>
        <taxon>Pseudomonadati</taxon>
        <taxon>Pseudomonadota</taxon>
        <taxon>Alphaproteobacteria</taxon>
        <taxon>Hyphomicrobiales</taxon>
        <taxon>Aurantimonadaceae</taxon>
        <taxon>Plantimonas</taxon>
    </lineage>
</organism>
<keyword evidence="2" id="KW-1185">Reference proteome</keyword>
<sequence length="71" mass="7669">MEAKASQPRSSFRISPKRRFRSMHYVSAPMSGSAALSSTANNKIFGVVSETLPAKVAAQFHSGLWNPDSAD</sequence>
<evidence type="ECO:0000313" key="1">
    <source>
        <dbReference type="EMBL" id="KAB0680303.1"/>
    </source>
</evidence>
<name>A0A7V7PQ73_9HYPH</name>
<gene>
    <name evidence="1" type="ORF">F6X38_08990</name>
</gene>
<proteinExistence type="predicted"/>